<sequence length="291" mass="33199">MQTRVELNSTANKIYMFDEVYPYRAAQEQAEKKKLSAFGIIAKLNPLKRPRPETVLLAKEALRFEPMWHINARREVDYTCELTYPVPVNNPYAQSIEIDGKLFEVSRQQNRAKIELQVSEKCHRKIDYTAFIDGLQRDIKPIVLESYINRYKFTEVAEVCNEDALIPQVPLVSVLQQATANLHSEAINAHTILFDTLSIERAHLFFRPVFAFEYIWTTADKKGVIEVDGLTGEVIENGEWYKDKINRVLTREMLFEIGGEVASTLLPGAGIAVKAIDLMSADKQTSRSLSD</sequence>
<dbReference type="RefSeq" id="WP_233053151.1">
    <property type="nucleotide sequence ID" value="NZ_JAIMJA010000012.1"/>
</dbReference>
<dbReference type="Proteomes" id="UP001201273">
    <property type="component" value="Unassembled WGS sequence"/>
</dbReference>
<gene>
    <name evidence="1" type="ORF">K6Y31_12475</name>
</gene>
<accession>A0ABS8WBI3</accession>
<comment type="caution">
    <text evidence="1">The sequence shown here is derived from an EMBL/GenBank/DDBJ whole genome shotgun (WGS) entry which is preliminary data.</text>
</comment>
<evidence type="ECO:0000313" key="2">
    <source>
        <dbReference type="Proteomes" id="UP001201273"/>
    </source>
</evidence>
<evidence type="ECO:0000313" key="1">
    <source>
        <dbReference type="EMBL" id="MCE2595635.1"/>
    </source>
</evidence>
<organism evidence="1 2">
    <name type="scientific">Motilimonas cestriensis</name>
    <dbReference type="NCBI Taxonomy" id="2742685"/>
    <lineage>
        <taxon>Bacteria</taxon>
        <taxon>Pseudomonadati</taxon>
        <taxon>Pseudomonadota</taxon>
        <taxon>Gammaproteobacteria</taxon>
        <taxon>Alteromonadales</taxon>
        <taxon>Alteromonadales genera incertae sedis</taxon>
        <taxon>Motilimonas</taxon>
    </lineage>
</organism>
<keyword evidence="2" id="KW-1185">Reference proteome</keyword>
<reference evidence="1 2" key="1">
    <citation type="journal article" date="2022" name="Environ. Microbiol. Rep.">
        <title>Eco-phylogenetic analyses reveal divergent evolution of vitamin B12 metabolism in the marine bacterial family 'Psychromonadaceae'.</title>
        <authorList>
            <person name="Jin X."/>
            <person name="Yang Y."/>
            <person name="Cao H."/>
            <person name="Gao B."/>
            <person name="Zhao Z."/>
        </authorList>
    </citation>
    <scope>NUCLEOTIDE SEQUENCE [LARGE SCALE GENOMIC DNA]</scope>
    <source>
        <strain evidence="1 2">MKS20</strain>
    </source>
</reference>
<protein>
    <submittedName>
        <fullName evidence="1">Uncharacterized protein</fullName>
    </submittedName>
</protein>
<name>A0ABS8WBI3_9GAMM</name>
<dbReference type="EMBL" id="JAIMJA010000012">
    <property type="protein sequence ID" value="MCE2595635.1"/>
    <property type="molecule type" value="Genomic_DNA"/>
</dbReference>
<proteinExistence type="predicted"/>